<dbReference type="FunFam" id="1.20.1740.10:FF:000003">
    <property type="entry name" value="Y+L amino acid transporter 1 isoform X1"/>
    <property type="match status" value="1"/>
</dbReference>
<feature type="transmembrane region" description="Helical" evidence="8">
    <location>
        <begin position="256"/>
        <end position="277"/>
    </location>
</feature>
<evidence type="ECO:0000256" key="4">
    <source>
        <dbReference type="ARBA" id="ARBA00022475"/>
    </source>
</evidence>
<evidence type="ECO:0000256" key="1">
    <source>
        <dbReference type="ARBA" id="ARBA00004651"/>
    </source>
</evidence>
<feature type="transmembrane region" description="Helical" evidence="8">
    <location>
        <begin position="297"/>
        <end position="323"/>
    </location>
</feature>
<proteinExistence type="inferred from homology"/>
<feature type="transmembrane region" description="Helical" evidence="8">
    <location>
        <begin position="62"/>
        <end position="86"/>
    </location>
</feature>
<feature type="transmembrane region" description="Helical" evidence="8">
    <location>
        <begin position="217"/>
        <end position="235"/>
    </location>
</feature>
<evidence type="ECO:0000313" key="9">
    <source>
        <dbReference type="EnsemblMetazoa" id="XP_038071283.1"/>
    </source>
</evidence>
<dbReference type="PIRSF" id="PIRSF006060">
    <property type="entry name" value="AA_transporter"/>
    <property type="match status" value="1"/>
</dbReference>
<keyword evidence="5 8" id="KW-0812">Transmembrane</keyword>
<dbReference type="Proteomes" id="UP000887568">
    <property type="component" value="Unplaced"/>
</dbReference>
<dbReference type="GeneID" id="119740146"/>
<keyword evidence="10" id="KW-1185">Reference proteome</keyword>
<dbReference type="PANTHER" id="PTHR11785:SF528">
    <property type="entry name" value="AMINO ACID TRANSPORTER PROTEIN JHI-21"/>
    <property type="match status" value="1"/>
</dbReference>
<dbReference type="GO" id="GO:0005886">
    <property type="term" value="C:plasma membrane"/>
    <property type="evidence" value="ECO:0007669"/>
    <property type="project" value="UniProtKB-SubCell"/>
</dbReference>
<dbReference type="Pfam" id="PF13520">
    <property type="entry name" value="AA_permease_2"/>
    <property type="match status" value="1"/>
</dbReference>
<comment type="subcellular location">
    <subcellularLocation>
        <location evidence="1">Cell membrane</location>
        <topology evidence="1">Multi-pass membrane protein</topology>
    </subcellularLocation>
</comment>
<dbReference type="InterPro" id="IPR050598">
    <property type="entry name" value="AminoAcid_Transporter"/>
</dbReference>
<feature type="transmembrane region" description="Helical" evidence="8">
    <location>
        <begin position="436"/>
        <end position="455"/>
    </location>
</feature>
<keyword evidence="7 8" id="KW-0472">Membrane</keyword>
<evidence type="ECO:0000256" key="5">
    <source>
        <dbReference type="ARBA" id="ARBA00022692"/>
    </source>
</evidence>
<feature type="transmembrane region" description="Helical" evidence="8">
    <location>
        <begin position="151"/>
        <end position="169"/>
    </location>
</feature>
<reference evidence="9" key="1">
    <citation type="submission" date="2022-11" db="UniProtKB">
        <authorList>
            <consortium name="EnsemblMetazoa"/>
        </authorList>
    </citation>
    <scope>IDENTIFICATION</scope>
</reference>
<evidence type="ECO:0000256" key="7">
    <source>
        <dbReference type="ARBA" id="ARBA00023136"/>
    </source>
</evidence>
<keyword evidence="3" id="KW-0813">Transport</keyword>
<evidence type="ECO:0000256" key="6">
    <source>
        <dbReference type="ARBA" id="ARBA00022989"/>
    </source>
</evidence>
<evidence type="ECO:0000256" key="2">
    <source>
        <dbReference type="ARBA" id="ARBA00007040"/>
    </source>
</evidence>
<dbReference type="OrthoDB" id="3257095at2759"/>
<organism evidence="9 10">
    <name type="scientific">Patiria miniata</name>
    <name type="common">Bat star</name>
    <name type="synonym">Asterina miniata</name>
    <dbReference type="NCBI Taxonomy" id="46514"/>
    <lineage>
        <taxon>Eukaryota</taxon>
        <taxon>Metazoa</taxon>
        <taxon>Echinodermata</taxon>
        <taxon>Eleutherozoa</taxon>
        <taxon>Asterozoa</taxon>
        <taxon>Asteroidea</taxon>
        <taxon>Valvatacea</taxon>
        <taxon>Valvatida</taxon>
        <taxon>Asterinidae</taxon>
        <taxon>Patiria</taxon>
    </lineage>
</organism>
<name>A0A914B5C5_PATMI</name>
<feature type="transmembrane region" description="Helical" evidence="8">
    <location>
        <begin position="30"/>
        <end position="50"/>
    </location>
</feature>
<sequence>MELTTEMRRKTSHGSDISLSSSLVHLRRNISLFSGICINIGIIIGSGIFVSPKGVLQGAGSLGLTLVIWSLCGVFSLLGALCFAELGTTYPSSGAVYAYLKAIYGDLVAFLYIWISVLMAIPAFFAIVALTFGDYCLQPLYPDPECPPPRLVVQLFGTAAMLLLAIVNIVSTRLSTLVQNLFTICKVFALAIIIITGVVQLIKGQTQNFENAFEGSTFSGLGFALYAGLFSYTGWESLNYVSEEVKNPNKNLPRAIFISVTTVTMLYVFTNVAYFTAMTPAELLASNTVAVTFGDKLLGRFALAMPIFVALSTFGSINGNIIVCSRMLFVGARERHFPSILSMIHIKFLSPLPSIVVIIALSVCYTFSNDIYTLINFFSYVAWTSIGATVAGMVWKRWREPDRPRPYKVNIVIPILFVLAAIFLVVMGTIDSPIDTAIGVGITLTGIPAYFLFIYPKRLPKWLTRFEGRVTHILQMLLLVVKEETIQ</sequence>
<dbReference type="PANTHER" id="PTHR11785">
    <property type="entry name" value="AMINO ACID TRANSPORTER"/>
    <property type="match status" value="1"/>
</dbReference>
<dbReference type="InterPro" id="IPR002293">
    <property type="entry name" value="AA/rel_permease1"/>
</dbReference>
<dbReference type="AlphaFoldDB" id="A0A914B5C5"/>
<feature type="transmembrane region" description="Helical" evidence="8">
    <location>
        <begin position="374"/>
        <end position="395"/>
    </location>
</feature>
<dbReference type="GO" id="GO:0015179">
    <property type="term" value="F:L-amino acid transmembrane transporter activity"/>
    <property type="evidence" value="ECO:0007669"/>
    <property type="project" value="TreeGrafter"/>
</dbReference>
<dbReference type="RefSeq" id="XP_038071283.1">
    <property type="nucleotide sequence ID" value="XM_038215355.1"/>
</dbReference>
<keyword evidence="4" id="KW-1003">Cell membrane</keyword>
<comment type="similarity">
    <text evidence="2">Belongs to the amino acid-polyamine-organocation (APC) superfamily. L-type amino acid transporter (LAT) (TC 2.A.3.8) family.</text>
</comment>
<dbReference type="Gene3D" id="1.20.1740.10">
    <property type="entry name" value="Amino acid/polyamine transporter I"/>
    <property type="match status" value="1"/>
</dbReference>
<evidence type="ECO:0000313" key="10">
    <source>
        <dbReference type="Proteomes" id="UP000887568"/>
    </source>
</evidence>
<evidence type="ECO:0000256" key="3">
    <source>
        <dbReference type="ARBA" id="ARBA00022448"/>
    </source>
</evidence>
<feature type="transmembrane region" description="Helical" evidence="8">
    <location>
        <begin position="181"/>
        <end position="202"/>
    </location>
</feature>
<feature type="transmembrane region" description="Helical" evidence="8">
    <location>
        <begin position="344"/>
        <end position="368"/>
    </location>
</feature>
<accession>A0A914B5C5</accession>
<feature type="transmembrane region" description="Helical" evidence="8">
    <location>
        <begin position="407"/>
        <end position="430"/>
    </location>
</feature>
<dbReference type="OMA" id="YFWSSAY"/>
<evidence type="ECO:0000256" key="8">
    <source>
        <dbReference type="SAM" id="Phobius"/>
    </source>
</evidence>
<protein>
    <submittedName>
        <fullName evidence="9">Uncharacterized protein</fullName>
    </submittedName>
</protein>
<keyword evidence="6 8" id="KW-1133">Transmembrane helix</keyword>
<feature type="transmembrane region" description="Helical" evidence="8">
    <location>
        <begin position="107"/>
        <end position="131"/>
    </location>
</feature>
<dbReference type="EnsemblMetazoa" id="XM_038215355.1">
    <property type="protein sequence ID" value="XP_038071283.1"/>
    <property type="gene ID" value="LOC119740146"/>
</dbReference>